<name>A0ABN7I3A7_9BURK</name>
<dbReference type="RefSeq" id="WP_201698638.1">
    <property type="nucleotide sequence ID" value="NZ_CAJHCQ010000014.1"/>
</dbReference>
<feature type="domain" description="AMP-dependent synthetase/ligase" evidence="1">
    <location>
        <begin position="70"/>
        <end position="435"/>
    </location>
</feature>
<sequence length="582" mass="62293">MAVHVFAWPMRATQHVLVIDLMYFVIHINTETFMKSTMQDGPLGLPLLLRHVASVNGRSRVGSFDAQRQRITRSFAELAARAGRLGSALEQRGFGIGAVIGTLAGASPEHLEAYLGVPASARVLHTINPRLHADQIVHIASLADDEALIVDAANLGKFREFAARLPRLRLLVIVGGPLPGDLAASLPYETIDYEALLAEGEPRLDWPIIDEHETAILCFTGGTTGLPKGVGYSHRSVWLQAMSLCTANSLALGSTSRLLPAVPLYHVNGWGLPFAALMAGADLALPGASLQPPDLLALIDAEGSTLAAGVPTIWSDLLAHLRATQRTNLGTLTTIACGGAQVPQSLIDAYAALGVRMLQAWGMTETSSMSAISQTPRWIASADRATQARCAAAQGRVVCGLEARVADLDGALLPSDGASVGEIQIRGAWVTRDYLGLDDQAHLHDGWLRTGDLGTIDADGFISLTDRVKDAIKSGGEWIPSLALEEAIRSHPAVLDVAVVALPDARWQERPGAVVVLTSGHAANSNELAQWLIPRVAKWWLPERWEFVDALPRTAVGKIDKKHVRRLMLERIDAAAPATEPS</sequence>
<dbReference type="Gene3D" id="3.40.50.12780">
    <property type="entry name" value="N-terminal domain of ligase-like"/>
    <property type="match status" value="1"/>
</dbReference>
<dbReference type="SUPFAM" id="SSF56801">
    <property type="entry name" value="Acetyl-CoA synthetase-like"/>
    <property type="match status" value="1"/>
</dbReference>
<dbReference type="Pfam" id="PF00501">
    <property type="entry name" value="AMP-binding"/>
    <property type="match status" value="1"/>
</dbReference>
<dbReference type="Pfam" id="PF13193">
    <property type="entry name" value="AMP-binding_C"/>
    <property type="match status" value="1"/>
</dbReference>
<dbReference type="EMBL" id="CAJHCQ010000014">
    <property type="protein sequence ID" value="CAD6550940.1"/>
    <property type="molecule type" value="Genomic_DNA"/>
</dbReference>
<evidence type="ECO:0000313" key="4">
    <source>
        <dbReference type="Proteomes" id="UP000656319"/>
    </source>
</evidence>
<gene>
    <name evidence="3" type="primary">dmdB_3</name>
    <name evidence="3" type="ORF">LMG27952_05094</name>
</gene>
<dbReference type="InterPro" id="IPR050237">
    <property type="entry name" value="ATP-dep_AMP-bd_enzyme"/>
</dbReference>
<dbReference type="InterPro" id="IPR000873">
    <property type="entry name" value="AMP-dep_synth/lig_dom"/>
</dbReference>
<dbReference type="Proteomes" id="UP000656319">
    <property type="component" value="Unassembled WGS sequence"/>
</dbReference>
<dbReference type="PANTHER" id="PTHR43767:SF11">
    <property type="entry name" value="MEDIUM-CHAIN-FATTY-ACID--COA LIGASE"/>
    <property type="match status" value="1"/>
</dbReference>
<proteinExistence type="predicted"/>
<dbReference type="EC" id="6.2.1.44" evidence="3"/>
<dbReference type="InterPro" id="IPR042099">
    <property type="entry name" value="ANL_N_sf"/>
</dbReference>
<dbReference type="Gene3D" id="3.30.300.30">
    <property type="match status" value="1"/>
</dbReference>
<dbReference type="InterPro" id="IPR025110">
    <property type="entry name" value="AMP-bd_C"/>
</dbReference>
<feature type="domain" description="AMP-binding enzyme C-terminal" evidence="2">
    <location>
        <begin position="484"/>
        <end position="558"/>
    </location>
</feature>
<dbReference type="PROSITE" id="PS00455">
    <property type="entry name" value="AMP_BINDING"/>
    <property type="match status" value="1"/>
</dbReference>
<evidence type="ECO:0000259" key="2">
    <source>
        <dbReference type="Pfam" id="PF13193"/>
    </source>
</evidence>
<dbReference type="NCBIfam" id="NF004837">
    <property type="entry name" value="PRK06187.1"/>
    <property type="match status" value="1"/>
</dbReference>
<evidence type="ECO:0000313" key="3">
    <source>
        <dbReference type="EMBL" id="CAD6550940.1"/>
    </source>
</evidence>
<protein>
    <submittedName>
        <fullName evidence="3">3-methylmercaptopropionyl-CoA ligase</fullName>
        <ecNumber evidence="3">6.2.1.44</ecNumber>
    </submittedName>
</protein>
<reference evidence="3 4" key="1">
    <citation type="submission" date="2020-10" db="EMBL/GenBank/DDBJ databases">
        <authorList>
            <person name="Peeters C."/>
        </authorList>
    </citation>
    <scope>NUCLEOTIDE SEQUENCE [LARGE SCALE GENOMIC DNA]</scope>
    <source>
        <strain evidence="3 4">LMG 27952</strain>
    </source>
</reference>
<keyword evidence="4" id="KW-1185">Reference proteome</keyword>
<dbReference type="GO" id="GO:0016874">
    <property type="term" value="F:ligase activity"/>
    <property type="evidence" value="ECO:0007669"/>
    <property type="project" value="UniProtKB-KW"/>
</dbReference>
<dbReference type="InterPro" id="IPR045851">
    <property type="entry name" value="AMP-bd_C_sf"/>
</dbReference>
<organism evidence="3 4">
    <name type="scientific">Paraburkholderia hiiakae</name>
    <dbReference type="NCBI Taxonomy" id="1081782"/>
    <lineage>
        <taxon>Bacteria</taxon>
        <taxon>Pseudomonadati</taxon>
        <taxon>Pseudomonadota</taxon>
        <taxon>Betaproteobacteria</taxon>
        <taxon>Burkholderiales</taxon>
        <taxon>Burkholderiaceae</taxon>
        <taxon>Paraburkholderia</taxon>
    </lineage>
</organism>
<dbReference type="InterPro" id="IPR020845">
    <property type="entry name" value="AMP-binding_CS"/>
</dbReference>
<keyword evidence="3" id="KW-0436">Ligase</keyword>
<comment type="caution">
    <text evidence="3">The sequence shown here is derived from an EMBL/GenBank/DDBJ whole genome shotgun (WGS) entry which is preliminary data.</text>
</comment>
<dbReference type="PANTHER" id="PTHR43767">
    <property type="entry name" value="LONG-CHAIN-FATTY-ACID--COA LIGASE"/>
    <property type="match status" value="1"/>
</dbReference>
<evidence type="ECO:0000259" key="1">
    <source>
        <dbReference type="Pfam" id="PF00501"/>
    </source>
</evidence>
<accession>A0ABN7I3A7</accession>